<sequence>MLNENIPPIIIIGAGQAGAQAVISLRAEGFLGPITMIGDEAYAPYQRPPLSKAYLMGKFERARLFLKSDSFYEEAGCNLILNASATAIDRAAKTVTLSDGRVLPYGQILIATGTRIRPIPCPGAELGGLFYLRSIADVDALQTAFHPGKKLVVIGGGFIGLEVAAVAAKHGLDVTVFEAMERVMARAVSKQVSDFFEGAHRAAGVKLITSTGVEGFEGEGSVSGVRAGGQLYPADLVLIGIGVLPNMEIARDAGIECKNGIVVDKFCATNDPAIFAAGDCTWHENRDGDWMRLESVQNAIDQAKHAALAMVGKPKAYNEVPWFWSDQYDLKLQIAGLTKPGDEVVLRGDPAARKFSVFHLRDGILAAVESVNQPAEYLMGRKLIGEGVKVDVARLADTSIAIKNVVA</sequence>
<dbReference type="PANTHER" id="PTHR43557">
    <property type="entry name" value="APOPTOSIS-INDUCING FACTOR 1"/>
    <property type="match status" value="1"/>
</dbReference>
<comment type="cofactor">
    <cofactor evidence="1">
        <name>FAD</name>
        <dbReference type="ChEBI" id="CHEBI:57692"/>
    </cofactor>
</comment>
<evidence type="ECO:0000256" key="1">
    <source>
        <dbReference type="ARBA" id="ARBA00001974"/>
    </source>
</evidence>
<keyword evidence="8" id="KW-1185">Reference proteome</keyword>
<dbReference type="PANTHER" id="PTHR43557:SF2">
    <property type="entry name" value="RIESKE DOMAIN-CONTAINING PROTEIN-RELATED"/>
    <property type="match status" value="1"/>
</dbReference>
<dbReference type="Proteomes" id="UP000570514">
    <property type="component" value="Unassembled WGS sequence"/>
</dbReference>
<comment type="caution">
    <text evidence="7">The sequence shown here is derived from an EMBL/GenBank/DDBJ whole genome shotgun (WGS) entry which is preliminary data.</text>
</comment>
<keyword evidence="7" id="KW-0223">Dioxygenase</keyword>
<dbReference type="GO" id="GO:0005737">
    <property type="term" value="C:cytoplasm"/>
    <property type="evidence" value="ECO:0007669"/>
    <property type="project" value="TreeGrafter"/>
</dbReference>
<keyword evidence="4 7" id="KW-0560">Oxidoreductase</keyword>
<name>A0A846N430_9PROT</name>
<dbReference type="PRINTS" id="PR00411">
    <property type="entry name" value="PNDRDTASEI"/>
</dbReference>
<evidence type="ECO:0000313" key="7">
    <source>
        <dbReference type="EMBL" id="NIK90486.1"/>
    </source>
</evidence>
<keyword evidence="2" id="KW-0285">Flavoprotein</keyword>
<protein>
    <submittedName>
        <fullName evidence="7">3-phenylpropionate/trans-cinnamate dioxygenase ferredoxin reductase subunit</fullName>
        <ecNumber evidence="7">1.18.1.3</ecNumber>
    </submittedName>
</protein>
<proteinExistence type="predicted"/>
<accession>A0A846N430</accession>
<evidence type="ECO:0000256" key="4">
    <source>
        <dbReference type="ARBA" id="ARBA00023002"/>
    </source>
</evidence>
<dbReference type="Pfam" id="PF14759">
    <property type="entry name" value="Reductase_C"/>
    <property type="match status" value="1"/>
</dbReference>
<dbReference type="AlphaFoldDB" id="A0A846N430"/>
<dbReference type="Gene3D" id="3.50.50.60">
    <property type="entry name" value="FAD/NAD(P)-binding domain"/>
    <property type="match status" value="2"/>
</dbReference>
<dbReference type="InterPro" id="IPR050446">
    <property type="entry name" value="FAD-oxidoreductase/Apoptosis"/>
</dbReference>
<dbReference type="RefSeq" id="WP_167085082.1">
    <property type="nucleotide sequence ID" value="NZ_BAAADC010000001.1"/>
</dbReference>
<dbReference type="Pfam" id="PF07992">
    <property type="entry name" value="Pyr_redox_2"/>
    <property type="match status" value="1"/>
</dbReference>
<dbReference type="SUPFAM" id="SSF55424">
    <property type="entry name" value="FAD/NAD-linked reductases, dimerisation (C-terminal) domain"/>
    <property type="match status" value="1"/>
</dbReference>
<feature type="domain" description="Reductase C-terminal" evidence="6">
    <location>
        <begin position="322"/>
        <end position="405"/>
    </location>
</feature>
<dbReference type="InterPro" id="IPR028202">
    <property type="entry name" value="Reductase_C"/>
</dbReference>
<dbReference type="GO" id="GO:0008860">
    <property type="term" value="F:ferredoxin-NAD+ reductase activity"/>
    <property type="evidence" value="ECO:0007669"/>
    <property type="project" value="UniProtKB-EC"/>
</dbReference>
<gene>
    <name evidence="7" type="ORF">FHS83_003804</name>
</gene>
<feature type="domain" description="FAD/NAD(P)-binding" evidence="5">
    <location>
        <begin position="9"/>
        <end position="303"/>
    </location>
</feature>
<dbReference type="InterPro" id="IPR023753">
    <property type="entry name" value="FAD/NAD-binding_dom"/>
</dbReference>
<dbReference type="GO" id="GO:0051213">
    <property type="term" value="F:dioxygenase activity"/>
    <property type="evidence" value="ECO:0007669"/>
    <property type="project" value="UniProtKB-KW"/>
</dbReference>
<evidence type="ECO:0000259" key="6">
    <source>
        <dbReference type="Pfam" id="PF14759"/>
    </source>
</evidence>
<dbReference type="EC" id="1.18.1.3" evidence="7"/>
<dbReference type="InterPro" id="IPR016156">
    <property type="entry name" value="FAD/NAD-linked_Rdtase_dimer_sf"/>
</dbReference>
<dbReference type="EMBL" id="JAASRM010000001">
    <property type="protein sequence ID" value="NIK90486.1"/>
    <property type="molecule type" value="Genomic_DNA"/>
</dbReference>
<organism evidence="7 8">
    <name type="scientific">Rhizomicrobium palustre</name>
    <dbReference type="NCBI Taxonomy" id="189966"/>
    <lineage>
        <taxon>Bacteria</taxon>
        <taxon>Pseudomonadati</taxon>
        <taxon>Pseudomonadota</taxon>
        <taxon>Alphaproteobacteria</taxon>
        <taxon>Micropepsales</taxon>
        <taxon>Micropepsaceae</taxon>
        <taxon>Rhizomicrobium</taxon>
    </lineage>
</organism>
<keyword evidence="3" id="KW-0274">FAD</keyword>
<evidence type="ECO:0000313" key="8">
    <source>
        <dbReference type="Proteomes" id="UP000570514"/>
    </source>
</evidence>
<dbReference type="PRINTS" id="PR00368">
    <property type="entry name" value="FADPNR"/>
</dbReference>
<evidence type="ECO:0000259" key="5">
    <source>
        <dbReference type="Pfam" id="PF07992"/>
    </source>
</evidence>
<dbReference type="Gene3D" id="3.30.390.30">
    <property type="match status" value="1"/>
</dbReference>
<evidence type="ECO:0000256" key="2">
    <source>
        <dbReference type="ARBA" id="ARBA00022630"/>
    </source>
</evidence>
<evidence type="ECO:0000256" key="3">
    <source>
        <dbReference type="ARBA" id="ARBA00022827"/>
    </source>
</evidence>
<reference evidence="7 8" key="1">
    <citation type="submission" date="2020-03" db="EMBL/GenBank/DDBJ databases">
        <title>Genomic Encyclopedia of Type Strains, Phase IV (KMG-IV): sequencing the most valuable type-strain genomes for metagenomic binning, comparative biology and taxonomic classification.</title>
        <authorList>
            <person name="Goeker M."/>
        </authorList>
    </citation>
    <scope>NUCLEOTIDE SEQUENCE [LARGE SCALE GENOMIC DNA]</scope>
    <source>
        <strain evidence="7 8">DSM 19867</strain>
    </source>
</reference>
<dbReference type="InterPro" id="IPR036188">
    <property type="entry name" value="FAD/NAD-bd_sf"/>
</dbReference>
<dbReference type="GO" id="GO:0016651">
    <property type="term" value="F:oxidoreductase activity, acting on NAD(P)H"/>
    <property type="evidence" value="ECO:0007669"/>
    <property type="project" value="TreeGrafter"/>
</dbReference>
<dbReference type="SUPFAM" id="SSF51905">
    <property type="entry name" value="FAD/NAD(P)-binding domain"/>
    <property type="match status" value="2"/>
</dbReference>